<keyword evidence="4" id="KW-1185">Reference proteome</keyword>
<dbReference type="Gene3D" id="2.60.120.330">
    <property type="entry name" value="B-lactam Antibiotic, Isopenicillin N Synthase, Chain"/>
    <property type="match status" value="1"/>
</dbReference>
<gene>
    <name evidence="3" type="ORF">DHEL01_v208883</name>
</gene>
<dbReference type="STRING" id="158607.A0A2P5HR44"/>
<name>A0A2P5HR44_DIAHE</name>
<reference evidence="3" key="1">
    <citation type="submission" date="2017-09" db="EMBL/GenBank/DDBJ databases">
        <title>Polyketide synthases of a Diaporthe helianthi virulent isolate.</title>
        <authorList>
            <person name="Baroncelli R."/>
        </authorList>
    </citation>
    <scope>NUCLEOTIDE SEQUENCE [LARGE SCALE GENOMIC DNA]</scope>
    <source>
        <strain evidence="3">7/96</strain>
    </source>
</reference>
<dbReference type="PANTHER" id="PTHR47990">
    <property type="entry name" value="2-OXOGLUTARATE (2OG) AND FE(II)-DEPENDENT OXYGENASE SUPERFAMILY PROTEIN-RELATED"/>
    <property type="match status" value="1"/>
</dbReference>
<dbReference type="OrthoDB" id="406156at2759"/>
<evidence type="ECO:0000256" key="1">
    <source>
        <dbReference type="ARBA" id="ARBA00008056"/>
    </source>
</evidence>
<dbReference type="PROSITE" id="PS51471">
    <property type="entry name" value="FE2OG_OXY"/>
    <property type="match status" value="1"/>
</dbReference>
<proteinExistence type="inferred from homology"/>
<dbReference type="SUPFAM" id="SSF51197">
    <property type="entry name" value="Clavaminate synthase-like"/>
    <property type="match status" value="1"/>
</dbReference>
<accession>A0A2P5HR44</accession>
<dbReference type="EMBL" id="MAVT02000940">
    <property type="protein sequence ID" value="POS72719.1"/>
    <property type="molecule type" value="Genomic_DNA"/>
</dbReference>
<feature type="domain" description="Fe2OG dioxygenase" evidence="2">
    <location>
        <begin position="42"/>
        <end position="145"/>
    </location>
</feature>
<dbReference type="InterPro" id="IPR050231">
    <property type="entry name" value="Iron_ascorbate_oxido_reductase"/>
</dbReference>
<dbReference type="AlphaFoldDB" id="A0A2P5HR44"/>
<sequence length="185" mass="20556">MISKTPASDSVEGFKFEKLNELTIAYMETTSIEEKDRDSAVKGTGSFEDTQWYNDKDRKLAAYAGHTDIGSLTYLTSNPIAGLQVYGPEGWRHVAHVPNSIVVNMGDAMEYMTRGRMNATLHRVVKPPADQDAKCRPAFIYFIHPNHDIMSKCLAHRRELIAKLSAESKESPGGLVGSIGCKDYE</sequence>
<dbReference type="InterPro" id="IPR027443">
    <property type="entry name" value="IPNS-like_sf"/>
</dbReference>
<organism evidence="3 4">
    <name type="scientific">Diaporthe helianthi</name>
    <dbReference type="NCBI Taxonomy" id="158607"/>
    <lineage>
        <taxon>Eukaryota</taxon>
        <taxon>Fungi</taxon>
        <taxon>Dikarya</taxon>
        <taxon>Ascomycota</taxon>
        <taxon>Pezizomycotina</taxon>
        <taxon>Sordariomycetes</taxon>
        <taxon>Sordariomycetidae</taxon>
        <taxon>Diaporthales</taxon>
        <taxon>Diaporthaceae</taxon>
        <taxon>Diaporthe</taxon>
    </lineage>
</organism>
<dbReference type="InterPro" id="IPR005123">
    <property type="entry name" value="Oxoglu/Fe-dep_dioxygenase_dom"/>
</dbReference>
<comment type="caution">
    <text evidence="3">The sequence shown here is derived from an EMBL/GenBank/DDBJ whole genome shotgun (WGS) entry which is preliminary data.</text>
</comment>
<evidence type="ECO:0000313" key="3">
    <source>
        <dbReference type="EMBL" id="POS72719.1"/>
    </source>
</evidence>
<dbReference type="Proteomes" id="UP000094444">
    <property type="component" value="Unassembled WGS sequence"/>
</dbReference>
<protein>
    <submittedName>
        <fullName evidence="3">2OG-Fe(II)oxygenase superfamily protein</fullName>
    </submittedName>
</protein>
<dbReference type="Pfam" id="PF03171">
    <property type="entry name" value="2OG-FeII_Oxy"/>
    <property type="match status" value="1"/>
</dbReference>
<dbReference type="InterPro" id="IPR044861">
    <property type="entry name" value="IPNS-like_FE2OG_OXY"/>
</dbReference>
<evidence type="ECO:0000313" key="4">
    <source>
        <dbReference type="Proteomes" id="UP000094444"/>
    </source>
</evidence>
<evidence type="ECO:0000259" key="2">
    <source>
        <dbReference type="PROSITE" id="PS51471"/>
    </source>
</evidence>
<dbReference type="InParanoid" id="A0A2P5HR44"/>
<comment type="similarity">
    <text evidence="1">Belongs to the iron/ascorbate-dependent oxidoreductase family.</text>
</comment>